<proteinExistence type="predicted"/>
<dbReference type="RefSeq" id="XP_053023844.1">
    <property type="nucleotide sequence ID" value="XM_053172622.1"/>
</dbReference>
<protein>
    <submittedName>
        <fullName evidence="1">Uncharacterized protein</fullName>
    </submittedName>
</protein>
<organism evidence="1 2">
    <name type="scientific">Puccinia triticina</name>
    <dbReference type="NCBI Taxonomy" id="208348"/>
    <lineage>
        <taxon>Eukaryota</taxon>
        <taxon>Fungi</taxon>
        <taxon>Dikarya</taxon>
        <taxon>Basidiomycota</taxon>
        <taxon>Pucciniomycotina</taxon>
        <taxon>Pucciniomycetes</taxon>
        <taxon>Pucciniales</taxon>
        <taxon>Pucciniaceae</taxon>
        <taxon>Puccinia</taxon>
    </lineage>
</organism>
<accession>A0ABY7CSN9</accession>
<keyword evidence="2" id="KW-1185">Reference proteome</keyword>
<evidence type="ECO:0000313" key="1">
    <source>
        <dbReference type="EMBL" id="WAQ88289.1"/>
    </source>
</evidence>
<name>A0ABY7CSN9_9BASI</name>
<sequence length="117" mass="12911">MTHAGELNEIFPLERLFRKTKKKRLDCRQIFTAPAVLRLSLFDSNGLGGIEESAANSWQATWFSALEESAGSILDCHQHCGGIHLLAPLMVLIRVQPTDTQPLVIFFEADNAASTSV</sequence>
<reference evidence="1" key="1">
    <citation type="submission" date="2022-10" db="EMBL/GenBank/DDBJ databases">
        <title>Puccinia triticina Genome sequencing and assembly.</title>
        <authorList>
            <person name="Li C."/>
        </authorList>
    </citation>
    <scope>NUCLEOTIDE SEQUENCE</scope>
    <source>
        <strain evidence="1">Pt15</strain>
    </source>
</reference>
<dbReference type="EMBL" id="CP110429">
    <property type="protein sequence ID" value="WAQ88289.1"/>
    <property type="molecule type" value="Genomic_DNA"/>
</dbReference>
<gene>
    <name evidence="1" type="ORF">PtA15_9A416</name>
</gene>
<evidence type="ECO:0000313" key="2">
    <source>
        <dbReference type="Proteomes" id="UP001164743"/>
    </source>
</evidence>
<dbReference type="Proteomes" id="UP001164743">
    <property type="component" value="Chromosome 9A"/>
</dbReference>
<dbReference type="GeneID" id="77813517"/>